<gene>
    <name evidence="10" type="ORF">ICN82_03475</name>
</gene>
<evidence type="ECO:0000256" key="1">
    <source>
        <dbReference type="ARBA" id="ARBA00004417"/>
    </source>
</evidence>
<dbReference type="PANTHER" id="PTHR43297">
    <property type="entry name" value="OLIGOPEPTIDE TRANSPORT ATP-BINDING PROTEIN APPD"/>
    <property type="match status" value="1"/>
</dbReference>
<keyword evidence="7" id="KW-0472">Membrane</keyword>
<comment type="caution">
    <text evidence="10">The sequence shown here is derived from an EMBL/GenBank/DDBJ whole genome shotgun (WGS) entry which is preliminary data.</text>
</comment>
<dbReference type="PANTHER" id="PTHR43297:SF2">
    <property type="entry name" value="DIPEPTIDE TRANSPORT ATP-BINDING PROTEIN DPPD"/>
    <property type="match status" value="1"/>
</dbReference>
<evidence type="ECO:0000256" key="7">
    <source>
        <dbReference type="ARBA" id="ARBA00023136"/>
    </source>
</evidence>
<evidence type="ECO:0000256" key="5">
    <source>
        <dbReference type="ARBA" id="ARBA00022741"/>
    </source>
</evidence>
<dbReference type="GO" id="GO:0005886">
    <property type="term" value="C:plasma membrane"/>
    <property type="evidence" value="ECO:0007669"/>
    <property type="project" value="UniProtKB-SubCell"/>
</dbReference>
<keyword evidence="11" id="KW-1185">Reference proteome</keyword>
<comment type="subcellular location">
    <subcellularLocation>
        <location evidence="1">Cell inner membrane</location>
        <topology evidence="1">Peripheral membrane protein</topology>
    </subcellularLocation>
</comment>
<dbReference type="GO" id="GO:0055085">
    <property type="term" value="P:transmembrane transport"/>
    <property type="evidence" value="ECO:0007669"/>
    <property type="project" value="UniProtKB-ARBA"/>
</dbReference>
<dbReference type="FunFam" id="3.40.50.300:FF:000016">
    <property type="entry name" value="Oligopeptide ABC transporter ATP-binding component"/>
    <property type="match status" value="1"/>
</dbReference>
<dbReference type="RefSeq" id="WP_193179654.1">
    <property type="nucleotide sequence ID" value="NZ_JACVXA010000007.1"/>
</dbReference>
<feature type="region of interest" description="Disordered" evidence="8">
    <location>
        <begin position="311"/>
        <end position="332"/>
    </location>
</feature>
<proteinExistence type="inferred from homology"/>
<keyword evidence="6 10" id="KW-0067">ATP-binding</keyword>
<protein>
    <submittedName>
        <fullName evidence="10">ABC transporter ATP-binding protein</fullName>
    </submittedName>
</protein>
<evidence type="ECO:0000256" key="2">
    <source>
        <dbReference type="ARBA" id="ARBA00005417"/>
    </source>
</evidence>
<dbReference type="GO" id="GO:0015833">
    <property type="term" value="P:peptide transport"/>
    <property type="evidence" value="ECO:0007669"/>
    <property type="project" value="InterPro"/>
</dbReference>
<dbReference type="InterPro" id="IPR017871">
    <property type="entry name" value="ABC_transporter-like_CS"/>
</dbReference>
<name>A0A8J7CGM4_9RHOB</name>
<evidence type="ECO:0000256" key="3">
    <source>
        <dbReference type="ARBA" id="ARBA00022448"/>
    </source>
</evidence>
<dbReference type="SMART" id="SM00382">
    <property type="entry name" value="AAA"/>
    <property type="match status" value="1"/>
</dbReference>
<dbReference type="SUPFAM" id="SSF52540">
    <property type="entry name" value="P-loop containing nucleoside triphosphate hydrolases"/>
    <property type="match status" value="1"/>
</dbReference>
<evidence type="ECO:0000256" key="6">
    <source>
        <dbReference type="ARBA" id="ARBA00022840"/>
    </source>
</evidence>
<keyword evidence="3" id="KW-0813">Transport</keyword>
<dbReference type="InterPro" id="IPR050388">
    <property type="entry name" value="ABC_Ni/Peptide_Import"/>
</dbReference>
<dbReference type="CDD" id="cd03257">
    <property type="entry name" value="ABC_NikE_OppD_transporters"/>
    <property type="match status" value="1"/>
</dbReference>
<dbReference type="Pfam" id="PF08352">
    <property type="entry name" value="oligo_HPY"/>
    <property type="match status" value="1"/>
</dbReference>
<dbReference type="InterPro" id="IPR027417">
    <property type="entry name" value="P-loop_NTPase"/>
</dbReference>
<evidence type="ECO:0000256" key="4">
    <source>
        <dbReference type="ARBA" id="ARBA00022475"/>
    </source>
</evidence>
<dbReference type="PROSITE" id="PS00211">
    <property type="entry name" value="ABC_TRANSPORTER_1"/>
    <property type="match status" value="1"/>
</dbReference>
<sequence length="332" mass="35551">MADPVLLDIAGLSLSLPSPAGDLQILNDITLRLERGRTLGIVGESGAGKSMLIRAILGLASRRARITGAVRLDGQHLGALRERDRRRYLGARVGVVFQNPTAALNAYQRVGPQVSESARVHRGLTKMQARELAISLLDRVGIPDAASCHDRFPHEFSGGMKQRIMIASALAVEPDLLIADEATTALDVTVQKEILDLLQILQQETGMAMIQVTHNLGVVAGRTDEVAVMYGGRLAETGPTPQVFAAARHQYTAQLLAAVPSLDSPPDRDLRSIPGQPPDRLIGITGCPFAPRCHAADAPCADRMPVLRRDPAGHGAACHHPPQDVPLPEQAR</sequence>
<dbReference type="GO" id="GO:0016887">
    <property type="term" value="F:ATP hydrolysis activity"/>
    <property type="evidence" value="ECO:0007669"/>
    <property type="project" value="InterPro"/>
</dbReference>
<feature type="domain" description="ABC transporter" evidence="9">
    <location>
        <begin position="7"/>
        <end position="256"/>
    </location>
</feature>
<dbReference type="Pfam" id="PF00005">
    <property type="entry name" value="ABC_tran"/>
    <property type="match status" value="1"/>
</dbReference>
<evidence type="ECO:0000256" key="8">
    <source>
        <dbReference type="SAM" id="MobiDB-lite"/>
    </source>
</evidence>
<dbReference type="Gene3D" id="3.40.50.300">
    <property type="entry name" value="P-loop containing nucleotide triphosphate hydrolases"/>
    <property type="match status" value="1"/>
</dbReference>
<dbReference type="InterPro" id="IPR003593">
    <property type="entry name" value="AAA+_ATPase"/>
</dbReference>
<evidence type="ECO:0000259" key="9">
    <source>
        <dbReference type="PROSITE" id="PS50893"/>
    </source>
</evidence>
<dbReference type="InterPro" id="IPR003439">
    <property type="entry name" value="ABC_transporter-like_ATP-bd"/>
</dbReference>
<dbReference type="Proteomes" id="UP000609121">
    <property type="component" value="Unassembled WGS sequence"/>
</dbReference>
<dbReference type="AlphaFoldDB" id="A0A8J7CGM4"/>
<accession>A0A8J7CGM4</accession>
<evidence type="ECO:0000313" key="10">
    <source>
        <dbReference type="EMBL" id="MBE3637260.1"/>
    </source>
</evidence>
<dbReference type="NCBIfam" id="TIGR01727">
    <property type="entry name" value="oligo_HPY"/>
    <property type="match status" value="1"/>
</dbReference>
<reference evidence="10" key="1">
    <citation type="submission" date="2020-09" db="EMBL/GenBank/DDBJ databases">
        <title>A novel bacterium of genus Mangrovicoccus, isolated from South China Sea.</title>
        <authorList>
            <person name="Huang H."/>
            <person name="Mo K."/>
            <person name="Hu Y."/>
        </authorList>
    </citation>
    <scope>NUCLEOTIDE SEQUENCE</scope>
    <source>
        <strain evidence="10">HB182678</strain>
    </source>
</reference>
<organism evidence="10 11">
    <name type="scientific">Mangrovicoccus algicola</name>
    <dbReference type="NCBI Taxonomy" id="2771008"/>
    <lineage>
        <taxon>Bacteria</taxon>
        <taxon>Pseudomonadati</taxon>
        <taxon>Pseudomonadota</taxon>
        <taxon>Alphaproteobacteria</taxon>
        <taxon>Rhodobacterales</taxon>
        <taxon>Paracoccaceae</taxon>
        <taxon>Mangrovicoccus</taxon>
    </lineage>
</organism>
<dbReference type="GO" id="GO:0005524">
    <property type="term" value="F:ATP binding"/>
    <property type="evidence" value="ECO:0007669"/>
    <property type="project" value="UniProtKB-KW"/>
</dbReference>
<keyword evidence="5" id="KW-0547">Nucleotide-binding</keyword>
<dbReference type="InterPro" id="IPR013563">
    <property type="entry name" value="Oligopep_ABC_C"/>
</dbReference>
<evidence type="ECO:0000313" key="11">
    <source>
        <dbReference type="Proteomes" id="UP000609121"/>
    </source>
</evidence>
<dbReference type="PROSITE" id="PS50893">
    <property type="entry name" value="ABC_TRANSPORTER_2"/>
    <property type="match status" value="1"/>
</dbReference>
<keyword evidence="4" id="KW-1003">Cell membrane</keyword>
<dbReference type="EMBL" id="JACVXA010000007">
    <property type="protein sequence ID" value="MBE3637260.1"/>
    <property type="molecule type" value="Genomic_DNA"/>
</dbReference>
<comment type="similarity">
    <text evidence="2">Belongs to the ABC transporter superfamily.</text>
</comment>